<organism evidence="1 2">
    <name type="scientific">Bacillus carboniphilus</name>
    <dbReference type="NCBI Taxonomy" id="86663"/>
    <lineage>
        <taxon>Bacteria</taxon>
        <taxon>Bacillati</taxon>
        <taxon>Bacillota</taxon>
        <taxon>Bacilli</taxon>
        <taxon>Bacillales</taxon>
        <taxon>Bacillaceae</taxon>
        <taxon>Bacillus</taxon>
    </lineage>
</organism>
<proteinExistence type="predicted"/>
<dbReference type="InterPro" id="IPR037208">
    <property type="entry name" value="Spo0E-like_sf"/>
</dbReference>
<dbReference type="SUPFAM" id="SSF140500">
    <property type="entry name" value="BAS1536-like"/>
    <property type="match status" value="1"/>
</dbReference>
<evidence type="ECO:0000313" key="1">
    <source>
        <dbReference type="EMBL" id="WLR42910.1"/>
    </source>
</evidence>
<dbReference type="InterPro" id="IPR053028">
    <property type="entry name" value="Spo0E-like_phosphatase"/>
</dbReference>
<dbReference type="InterPro" id="IPR036638">
    <property type="entry name" value="HLH_DNA-bd_sf"/>
</dbReference>
<protein>
    <submittedName>
        <fullName evidence="1">Aspartyl-phosphate phosphatase Spo0E family protein</fullName>
    </submittedName>
</protein>
<dbReference type="InterPro" id="IPR018540">
    <property type="entry name" value="Spo0E-like"/>
</dbReference>
<dbReference type="Pfam" id="PF09388">
    <property type="entry name" value="SpoOE-like"/>
    <property type="match status" value="1"/>
</dbReference>
<dbReference type="RefSeq" id="WP_226538712.1">
    <property type="nucleotide sequence ID" value="NZ_CP129013.1"/>
</dbReference>
<dbReference type="PANTHER" id="PTHR41263:SF1">
    <property type="entry name" value="ASPARTYL-PHOSPHATE PHOSPHATASE YISI"/>
    <property type="match status" value="1"/>
</dbReference>
<dbReference type="PANTHER" id="PTHR41263">
    <property type="entry name" value="ASPARTYL-PHOSPHATE PHOSPHATASE YISI"/>
    <property type="match status" value="1"/>
</dbReference>
<reference evidence="1 2" key="1">
    <citation type="submission" date="2023-06" db="EMBL/GenBank/DDBJ databases">
        <title>Five Gram-positive bacteria isolated from mangrove sediments in Shenzhen, Guangdong, China.</title>
        <authorList>
            <person name="Yu S."/>
            <person name="Zheng W."/>
            <person name="Huang Y."/>
        </authorList>
    </citation>
    <scope>NUCLEOTIDE SEQUENCE [LARGE SCALE GENOMIC DNA]</scope>
    <source>
        <strain evidence="1 2">SaN35-3</strain>
    </source>
</reference>
<dbReference type="Gene3D" id="4.10.280.10">
    <property type="entry name" value="Helix-loop-helix DNA-binding domain"/>
    <property type="match status" value="1"/>
</dbReference>
<accession>A0ABY9JU44</accession>
<dbReference type="Proteomes" id="UP001197974">
    <property type="component" value="Chromosome"/>
</dbReference>
<dbReference type="EMBL" id="CP129013">
    <property type="protein sequence ID" value="WLR42910.1"/>
    <property type="molecule type" value="Genomic_DNA"/>
</dbReference>
<name>A0ABY9JU44_9BACI</name>
<gene>
    <name evidence="1" type="ORF">LC087_01350</name>
</gene>
<keyword evidence="2" id="KW-1185">Reference proteome</keyword>
<sequence>MKNHEIEAKRQRLIEIAKKYGINARETIQCSQELDRLLIRQIKQSISGK</sequence>
<evidence type="ECO:0000313" key="2">
    <source>
        <dbReference type="Proteomes" id="UP001197974"/>
    </source>
</evidence>